<comment type="function">
    <text evidence="1 5">NHase catalyzes the hydration of various nitrile compounds to the corresponding amides.</text>
</comment>
<dbReference type="EC" id="4.2.1.84" evidence="5"/>
<evidence type="ECO:0000256" key="1">
    <source>
        <dbReference type="ARBA" id="ARBA00004042"/>
    </source>
</evidence>
<dbReference type="NCBIfam" id="TIGR03888">
    <property type="entry name" value="nitrile_beta"/>
    <property type="match status" value="1"/>
</dbReference>
<dbReference type="GO" id="GO:0018822">
    <property type="term" value="F:nitrile hydratase activity"/>
    <property type="evidence" value="ECO:0007669"/>
    <property type="project" value="UniProtKB-EC"/>
</dbReference>
<feature type="domain" description="Nitrile hydratase beta subunit" evidence="6">
    <location>
        <begin position="112"/>
        <end position="200"/>
    </location>
</feature>
<comment type="catalytic activity">
    <reaction evidence="4 5">
        <text>an aliphatic primary amide = an aliphatic nitrile + H2O</text>
        <dbReference type="Rhea" id="RHEA:12673"/>
        <dbReference type="ChEBI" id="CHEBI:15377"/>
        <dbReference type="ChEBI" id="CHEBI:65285"/>
        <dbReference type="ChEBI" id="CHEBI:80291"/>
        <dbReference type="EC" id="4.2.1.84"/>
    </reaction>
</comment>
<dbReference type="EMBL" id="VFPV01000004">
    <property type="protein sequence ID" value="TQM99423.1"/>
    <property type="molecule type" value="Genomic_DNA"/>
</dbReference>
<dbReference type="PIRSF" id="PIRSF001427">
    <property type="entry name" value="NHase_beta"/>
    <property type="match status" value="1"/>
</dbReference>
<name>A0A543KWG6_9BURK</name>
<comment type="caution">
    <text evidence="8">The sequence shown here is derived from an EMBL/GenBank/DDBJ whole genome shotgun (WGS) entry which is preliminary data.</text>
</comment>
<feature type="domain" description="Nitrile hydratase beta subunit-like N-terminal" evidence="7">
    <location>
        <begin position="1"/>
        <end position="95"/>
    </location>
</feature>
<dbReference type="InterPro" id="IPR049054">
    <property type="entry name" value="CN_hydtase_beta-like_N"/>
</dbReference>
<evidence type="ECO:0000256" key="4">
    <source>
        <dbReference type="ARBA" id="ARBA00044877"/>
    </source>
</evidence>
<evidence type="ECO:0000313" key="9">
    <source>
        <dbReference type="Proteomes" id="UP000316993"/>
    </source>
</evidence>
<dbReference type="AlphaFoldDB" id="A0A543KWG6"/>
<dbReference type="InterPro" id="IPR003168">
    <property type="entry name" value="Nitrile_hydratase_bsu"/>
</dbReference>
<keyword evidence="3 5" id="KW-0456">Lyase</keyword>
<proteinExistence type="inferred from homology"/>
<dbReference type="Gene3D" id="1.10.472.20">
    <property type="entry name" value="Nitrile hydratase, beta subunit"/>
    <property type="match status" value="1"/>
</dbReference>
<evidence type="ECO:0000256" key="2">
    <source>
        <dbReference type="ARBA" id="ARBA00009098"/>
    </source>
</evidence>
<dbReference type="Gene3D" id="2.30.30.50">
    <property type="match status" value="1"/>
</dbReference>
<evidence type="ECO:0000256" key="5">
    <source>
        <dbReference type="PIRNR" id="PIRNR001427"/>
    </source>
</evidence>
<dbReference type="InterPro" id="IPR008990">
    <property type="entry name" value="Elect_transpt_acc-like_dom_sf"/>
</dbReference>
<evidence type="ECO:0000259" key="7">
    <source>
        <dbReference type="Pfam" id="PF21006"/>
    </source>
</evidence>
<dbReference type="InterPro" id="IPR024690">
    <property type="entry name" value="CN_hydtase_beta_dom_C"/>
</dbReference>
<dbReference type="SUPFAM" id="SSF50090">
    <property type="entry name" value="Electron transport accessory proteins"/>
    <property type="match status" value="1"/>
</dbReference>
<gene>
    <name evidence="8" type="ORF">BDD18_4080</name>
</gene>
<dbReference type="GO" id="GO:0046914">
    <property type="term" value="F:transition metal ion binding"/>
    <property type="evidence" value="ECO:0007669"/>
    <property type="project" value="InterPro"/>
</dbReference>
<evidence type="ECO:0000313" key="8">
    <source>
        <dbReference type="EMBL" id="TQM99423.1"/>
    </source>
</evidence>
<comment type="similarity">
    <text evidence="2 5">Belongs to the nitrile hydratase subunit beta family.</text>
</comment>
<accession>A0A543KWG6</accession>
<evidence type="ECO:0000256" key="3">
    <source>
        <dbReference type="ARBA" id="ARBA00023239"/>
    </source>
</evidence>
<sequence>MDGMHDLGGTQGFGPVIKSPDAKSFHQAWEIKINAISGALVGKGVYNMDEYRHGIERMEPLHYVNASYFERVFTTAATLCVEKSLITAEQLEAEAGAPVKLSRPAAPGRLPEASEGFSIGQRVRVKNEFVAGHTRMPAYIRGKQGVVVGISPAYPYPDAAGHGDLRFFEPTYDVCFDSQELWPNGSEAADVHVGVFQSYLLAEKD</sequence>
<dbReference type="Pfam" id="PF21006">
    <property type="entry name" value="NHase_beta_N"/>
    <property type="match status" value="1"/>
</dbReference>
<evidence type="ECO:0000259" key="6">
    <source>
        <dbReference type="Pfam" id="PF02211"/>
    </source>
</evidence>
<organism evidence="8 9">
    <name type="scientific">Acidovorax temperans</name>
    <dbReference type="NCBI Taxonomy" id="80878"/>
    <lineage>
        <taxon>Bacteria</taxon>
        <taxon>Pseudomonadati</taxon>
        <taxon>Pseudomonadota</taxon>
        <taxon>Betaproteobacteria</taxon>
        <taxon>Burkholderiales</taxon>
        <taxon>Comamonadaceae</taxon>
        <taxon>Acidovorax</taxon>
    </lineage>
</organism>
<reference evidence="8 9" key="1">
    <citation type="submission" date="2019-06" db="EMBL/GenBank/DDBJ databases">
        <title>Genomic Encyclopedia of Archaeal and Bacterial Type Strains, Phase II (KMG-II): from individual species to whole genera.</title>
        <authorList>
            <person name="Goeker M."/>
        </authorList>
    </citation>
    <scope>NUCLEOTIDE SEQUENCE [LARGE SCALE GENOMIC DNA]</scope>
    <source>
        <strain evidence="8 9">DSM 7270</strain>
    </source>
</reference>
<protein>
    <recommendedName>
        <fullName evidence="5">Nitrile hydratase subunit beta</fullName>
        <shortName evidence="5">NHase</shortName>
        <ecNumber evidence="5">4.2.1.84</ecNumber>
    </recommendedName>
</protein>
<dbReference type="RefSeq" id="WP_142085512.1">
    <property type="nucleotide sequence ID" value="NZ_VFPV01000004.1"/>
</dbReference>
<dbReference type="Pfam" id="PF02211">
    <property type="entry name" value="NHase_beta_C"/>
    <property type="match status" value="1"/>
</dbReference>
<dbReference type="Proteomes" id="UP000316993">
    <property type="component" value="Unassembled WGS sequence"/>
</dbReference>
<dbReference type="InterPro" id="IPR042262">
    <property type="entry name" value="CN_hydtase_beta_C"/>
</dbReference>